<dbReference type="SMART" id="SM00267">
    <property type="entry name" value="GGDEF"/>
    <property type="match status" value="1"/>
</dbReference>
<proteinExistence type="predicted"/>
<name>A0A553JUX4_SHEHA</name>
<dbReference type="Pfam" id="PF00990">
    <property type="entry name" value="GGDEF"/>
    <property type="match status" value="1"/>
</dbReference>
<dbReference type="NCBIfam" id="TIGR00254">
    <property type="entry name" value="GGDEF"/>
    <property type="match status" value="1"/>
</dbReference>
<keyword evidence="4" id="KW-0812">Transmembrane</keyword>
<evidence type="ECO:0000256" key="3">
    <source>
        <dbReference type="ARBA" id="ARBA00034247"/>
    </source>
</evidence>
<dbReference type="SUPFAM" id="SSF55073">
    <property type="entry name" value="Nucleotide cyclase"/>
    <property type="match status" value="1"/>
</dbReference>
<comment type="cofactor">
    <cofactor evidence="1">
        <name>Mg(2+)</name>
        <dbReference type="ChEBI" id="CHEBI:18420"/>
    </cofactor>
</comment>
<reference evidence="7" key="1">
    <citation type="submission" date="2019-07" db="EMBL/GenBank/DDBJ databases">
        <title>Shewanella sp. YLB-08 draft genomic sequence.</title>
        <authorList>
            <person name="Yu L."/>
        </authorList>
    </citation>
    <scope>NUCLEOTIDE SEQUENCE [LARGE SCALE GENOMIC DNA]</scope>
    <source>
        <strain evidence="7">JCM 20706</strain>
    </source>
</reference>
<evidence type="ECO:0000256" key="4">
    <source>
        <dbReference type="SAM" id="Phobius"/>
    </source>
</evidence>
<dbReference type="AlphaFoldDB" id="A0A553JUX4"/>
<dbReference type="InterPro" id="IPR029787">
    <property type="entry name" value="Nucleotide_cyclase"/>
</dbReference>
<dbReference type="EMBL" id="VKGK01000001">
    <property type="protein sequence ID" value="TRY16230.1"/>
    <property type="molecule type" value="Genomic_DNA"/>
</dbReference>
<feature type="domain" description="GGDEF" evidence="5">
    <location>
        <begin position="265"/>
        <end position="402"/>
    </location>
</feature>
<feature type="transmembrane region" description="Helical" evidence="4">
    <location>
        <begin position="79"/>
        <end position="100"/>
    </location>
</feature>
<dbReference type="RefSeq" id="WP_143562675.1">
    <property type="nucleotide sequence ID" value="NZ_BMPL01000001.1"/>
</dbReference>
<evidence type="ECO:0000256" key="1">
    <source>
        <dbReference type="ARBA" id="ARBA00001946"/>
    </source>
</evidence>
<sequence length="412" mass="47423">MTCKMDEKSNLQDYFLKYNNTYYLSFSGDMERNFLSYYSKNYMSFRKAGWFIALFVILVVGTADWFVMPYEEAVSVSKIRYWIGIPFYIIAVIFILSSYFEKYQQEFVGISCMFVMLIQLTMLSIETELYAIFYLPCFLLLALYIGCSARMLFYRAVTVVCLNLIAVDFVIMYIHKEEAAVIISYNIYYFSAAILALSTNYFMERAVRQRFLSEMIILEQTEELNQLNEKLLRQATVDILTGLTNRRGLESALEVEWSQKDTDIMELSILLIDVDFFKKYNDGYGHLAGDDCLKLVAQGIRNTFTRAVDIVARYGGEEFIVVLPNTSQSSAEKLAKLTCENIELLALEHEYSDVSAYVTISIGVSTVLPEECITQDKAINYADTALYVAKNQGRNGYSVYDPDCEGTREFNR</sequence>
<dbReference type="Gene3D" id="3.30.70.270">
    <property type="match status" value="1"/>
</dbReference>
<dbReference type="PANTHER" id="PTHR45138:SF9">
    <property type="entry name" value="DIGUANYLATE CYCLASE DGCM-RELATED"/>
    <property type="match status" value="1"/>
</dbReference>
<dbReference type="GO" id="GO:0043709">
    <property type="term" value="P:cell adhesion involved in single-species biofilm formation"/>
    <property type="evidence" value="ECO:0007669"/>
    <property type="project" value="TreeGrafter"/>
</dbReference>
<evidence type="ECO:0000313" key="6">
    <source>
        <dbReference type="EMBL" id="TRY16230.1"/>
    </source>
</evidence>
<keyword evidence="4" id="KW-1133">Transmembrane helix</keyword>
<dbReference type="FunFam" id="3.30.70.270:FF:000001">
    <property type="entry name" value="Diguanylate cyclase domain protein"/>
    <property type="match status" value="1"/>
</dbReference>
<dbReference type="GO" id="GO:1902201">
    <property type="term" value="P:negative regulation of bacterial-type flagellum-dependent cell motility"/>
    <property type="evidence" value="ECO:0007669"/>
    <property type="project" value="TreeGrafter"/>
</dbReference>
<dbReference type="EC" id="2.7.7.65" evidence="2"/>
<dbReference type="PROSITE" id="PS50887">
    <property type="entry name" value="GGDEF"/>
    <property type="match status" value="1"/>
</dbReference>
<evidence type="ECO:0000259" key="5">
    <source>
        <dbReference type="PROSITE" id="PS50887"/>
    </source>
</evidence>
<dbReference type="GO" id="GO:0005886">
    <property type="term" value="C:plasma membrane"/>
    <property type="evidence" value="ECO:0007669"/>
    <property type="project" value="TreeGrafter"/>
</dbReference>
<accession>A0A553JUX4</accession>
<dbReference type="InterPro" id="IPR000160">
    <property type="entry name" value="GGDEF_dom"/>
</dbReference>
<dbReference type="PANTHER" id="PTHR45138">
    <property type="entry name" value="REGULATORY COMPONENTS OF SENSORY TRANSDUCTION SYSTEM"/>
    <property type="match status" value="1"/>
</dbReference>
<dbReference type="InterPro" id="IPR043128">
    <property type="entry name" value="Rev_trsase/Diguanyl_cyclase"/>
</dbReference>
<gene>
    <name evidence="6" type="ORF">FN961_00950</name>
</gene>
<dbReference type="InterPro" id="IPR050469">
    <property type="entry name" value="Diguanylate_Cyclase"/>
</dbReference>
<comment type="catalytic activity">
    <reaction evidence="3">
        <text>2 GTP = 3',3'-c-di-GMP + 2 diphosphate</text>
        <dbReference type="Rhea" id="RHEA:24898"/>
        <dbReference type="ChEBI" id="CHEBI:33019"/>
        <dbReference type="ChEBI" id="CHEBI:37565"/>
        <dbReference type="ChEBI" id="CHEBI:58805"/>
        <dbReference type="EC" id="2.7.7.65"/>
    </reaction>
</comment>
<feature type="transmembrane region" description="Helical" evidence="4">
    <location>
        <begin position="131"/>
        <end position="147"/>
    </location>
</feature>
<evidence type="ECO:0000313" key="7">
    <source>
        <dbReference type="Proteomes" id="UP000318126"/>
    </source>
</evidence>
<dbReference type="Proteomes" id="UP000318126">
    <property type="component" value="Unassembled WGS sequence"/>
</dbReference>
<feature type="transmembrane region" description="Helical" evidence="4">
    <location>
        <begin position="180"/>
        <end position="203"/>
    </location>
</feature>
<comment type="caution">
    <text evidence="6">The sequence shown here is derived from an EMBL/GenBank/DDBJ whole genome shotgun (WGS) entry which is preliminary data.</text>
</comment>
<dbReference type="GO" id="GO:0052621">
    <property type="term" value="F:diguanylate cyclase activity"/>
    <property type="evidence" value="ECO:0007669"/>
    <property type="project" value="UniProtKB-EC"/>
</dbReference>
<evidence type="ECO:0000256" key="2">
    <source>
        <dbReference type="ARBA" id="ARBA00012528"/>
    </source>
</evidence>
<dbReference type="CDD" id="cd01949">
    <property type="entry name" value="GGDEF"/>
    <property type="match status" value="1"/>
</dbReference>
<dbReference type="OrthoDB" id="1316910at2"/>
<organism evidence="6 7">
    <name type="scientific">Shewanella hanedai</name>
    <name type="common">Alteromonas hanedai</name>
    <dbReference type="NCBI Taxonomy" id="25"/>
    <lineage>
        <taxon>Bacteria</taxon>
        <taxon>Pseudomonadati</taxon>
        <taxon>Pseudomonadota</taxon>
        <taxon>Gammaproteobacteria</taxon>
        <taxon>Alteromonadales</taxon>
        <taxon>Shewanellaceae</taxon>
        <taxon>Shewanella</taxon>
    </lineage>
</organism>
<keyword evidence="4" id="KW-0472">Membrane</keyword>
<feature type="transmembrane region" description="Helical" evidence="4">
    <location>
        <begin position="152"/>
        <end position="174"/>
    </location>
</feature>
<protein>
    <recommendedName>
        <fullName evidence="2">diguanylate cyclase</fullName>
        <ecNumber evidence="2">2.7.7.65</ecNumber>
    </recommendedName>
</protein>
<feature type="transmembrane region" description="Helical" evidence="4">
    <location>
        <begin position="48"/>
        <end position="67"/>
    </location>
</feature>
<keyword evidence="7" id="KW-1185">Reference proteome</keyword>
<feature type="transmembrane region" description="Helical" evidence="4">
    <location>
        <begin position="107"/>
        <end position="125"/>
    </location>
</feature>